<comment type="similarity">
    <text evidence="2">Belongs to the amino acid-polyamine-organocation (APC) superfamily. Spore germination protein (SGP) (TC 2.A.3.9) family.</text>
</comment>
<feature type="transmembrane region" description="Helical" evidence="8">
    <location>
        <begin position="113"/>
        <end position="130"/>
    </location>
</feature>
<dbReference type="EMBL" id="FOOK01000012">
    <property type="protein sequence ID" value="SFG00620.1"/>
    <property type="molecule type" value="Genomic_DNA"/>
</dbReference>
<dbReference type="NCBIfam" id="TIGR00912">
    <property type="entry name" value="2A0309"/>
    <property type="match status" value="1"/>
</dbReference>
<evidence type="ECO:0000256" key="4">
    <source>
        <dbReference type="ARBA" id="ARBA00022544"/>
    </source>
</evidence>
<dbReference type="AlphaFoldDB" id="A0A1I2NC10"/>
<sequence length="365" mass="40057">MTPVQAQAVMFLFILGTAILNVPVIITALAKQGAWLSVLLAALVGWLAPLMVFTLCQKHQGRSLIEVCLSVLGPYAGALLGAGYVLYAVHLGVLVANDVGMFETMMLQPETPLWAFHLLLLLVAVCAYRLGPEVLGRFSQMLLLIVIVVIALTFLLLIGKLHPENLLPVLGGGWRRIVAGAYPAVGFPFLETVIVTGWILPRVEETARFLLRMAVAYFLGTGFLVLVMLFTLMVFGAEWTAHLTYPLYALAQQAGISDVIERIEALTLIAWIACVQIKLIVCFAFALDGLRTLLRLPDARLFSIPLAVAMIIFAETIVPSEVHLTESVNIYWTPYSSLFGVFVPLLLLVVTWIRGMGKKRRKASL</sequence>
<feature type="transmembrane region" description="Helical" evidence="8">
    <location>
        <begin position="181"/>
        <end position="201"/>
    </location>
</feature>
<accession>A0A1I2NC10</accession>
<keyword evidence="5 8" id="KW-0812">Transmembrane</keyword>
<evidence type="ECO:0000256" key="7">
    <source>
        <dbReference type="ARBA" id="ARBA00023136"/>
    </source>
</evidence>
<dbReference type="PANTHER" id="PTHR34975:SF2">
    <property type="entry name" value="SPORE GERMINATION PROTEIN A2"/>
    <property type="match status" value="1"/>
</dbReference>
<feature type="transmembrane region" description="Helical" evidence="8">
    <location>
        <begin position="213"/>
        <end position="237"/>
    </location>
</feature>
<feature type="transmembrane region" description="Helical" evidence="8">
    <location>
        <begin position="35"/>
        <end position="55"/>
    </location>
</feature>
<dbReference type="RefSeq" id="WP_092037845.1">
    <property type="nucleotide sequence ID" value="NZ_FOOK01000012.1"/>
</dbReference>
<keyword evidence="7 8" id="KW-0472">Membrane</keyword>
<dbReference type="InterPro" id="IPR004761">
    <property type="entry name" value="Spore_GerAB"/>
</dbReference>
<feature type="transmembrane region" description="Helical" evidence="8">
    <location>
        <begin position="268"/>
        <end position="287"/>
    </location>
</feature>
<organism evidence="9 10">
    <name type="scientific">Planifilum fulgidum</name>
    <dbReference type="NCBI Taxonomy" id="201973"/>
    <lineage>
        <taxon>Bacteria</taxon>
        <taxon>Bacillati</taxon>
        <taxon>Bacillota</taxon>
        <taxon>Bacilli</taxon>
        <taxon>Bacillales</taxon>
        <taxon>Thermoactinomycetaceae</taxon>
        <taxon>Planifilum</taxon>
    </lineage>
</organism>
<dbReference type="OrthoDB" id="2078716at2"/>
<dbReference type="STRING" id="201973.SAMN04488025_11212"/>
<dbReference type="GO" id="GO:0016020">
    <property type="term" value="C:membrane"/>
    <property type="evidence" value="ECO:0007669"/>
    <property type="project" value="UniProtKB-SubCell"/>
</dbReference>
<keyword evidence="3" id="KW-0813">Transport</keyword>
<keyword evidence="6 8" id="KW-1133">Transmembrane helix</keyword>
<evidence type="ECO:0000313" key="10">
    <source>
        <dbReference type="Proteomes" id="UP000198661"/>
    </source>
</evidence>
<dbReference type="PANTHER" id="PTHR34975">
    <property type="entry name" value="SPORE GERMINATION PROTEIN A2"/>
    <property type="match status" value="1"/>
</dbReference>
<feature type="transmembrane region" description="Helical" evidence="8">
    <location>
        <begin position="142"/>
        <end position="161"/>
    </location>
</feature>
<dbReference type="Pfam" id="PF03845">
    <property type="entry name" value="Spore_permease"/>
    <property type="match status" value="1"/>
</dbReference>
<dbReference type="GO" id="GO:0009847">
    <property type="term" value="P:spore germination"/>
    <property type="evidence" value="ECO:0007669"/>
    <property type="project" value="InterPro"/>
</dbReference>
<evidence type="ECO:0000256" key="3">
    <source>
        <dbReference type="ARBA" id="ARBA00022448"/>
    </source>
</evidence>
<gene>
    <name evidence="9" type="ORF">SAMN04488025_11212</name>
</gene>
<feature type="transmembrane region" description="Helical" evidence="8">
    <location>
        <begin position="299"/>
        <end position="318"/>
    </location>
</feature>
<keyword evidence="10" id="KW-1185">Reference proteome</keyword>
<dbReference type="Proteomes" id="UP000198661">
    <property type="component" value="Unassembled WGS sequence"/>
</dbReference>
<protein>
    <submittedName>
        <fullName evidence="9">Spore germination protein KB</fullName>
    </submittedName>
</protein>
<evidence type="ECO:0000256" key="5">
    <source>
        <dbReference type="ARBA" id="ARBA00022692"/>
    </source>
</evidence>
<evidence type="ECO:0000256" key="6">
    <source>
        <dbReference type="ARBA" id="ARBA00022989"/>
    </source>
</evidence>
<keyword evidence="4" id="KW-0309">Germination</keyword>
<evidence type="ECO:0000256" key="8">
    <source>
        <dbReference type="SAM" id="Phobius"/>
    </source>
</evidence>
<proteinExistence type="inferred from homology"/>
<evidence type="ECO:0000256" key="2">
    <source>
        <dbReference type="ARBA" id="ARBA00007998"/>
    </source>
</evidence>
<evidence type="ECO:0000313" key="9">
    <source>
        <dbReference type="EMBL" id="SFG00620.1"/>
    </source>
</evidence>
<feature type="transmembrane region" description="Helical" evidence="8">
    <location>
        <begin position="330"/>
        <end position="353"/>
    </location>
</feature>
<evidence type="ECO:0000256" key="1">
    <source>
        <dbReference type="ARBA" id="ARBA00004141"/>
    </source>
</evidence>
<feature type="transmembrane region" description="Helical" evidence="8">
    <location>
        <begin position="67"/>
        <end position="93"/>
    </location>
</feature>
<comment type="subcellular location">
    <subcellularLocation>
        <location evidence="1">Membrane</location>
        <topology evidence="1">Multi-pass membrane protein</topology>
    </subcellularLocation>
</comment>
<name>A0A1I2NC10_9BACL</name>
<feature type="transmembrane region" description="Helical" evidence="8">
    <location>
        <begin position="9"/>
        <end position="29"/>
    </location>
</feature>
<reference evidence="9 10" key="1">
    <citation type="submission" date="2016-10" db="EMBL/GenBank/DDBJ databases">
        <authorList>
            <person name="de Groot N.N."/>
        </authorList>
    </citation>
    <scope>NUCLEOTIDE SEQUENCE [LARGE SCALE GENOMIC DNA]</scope>
    <source>
        <strain evidence="9 10">DSM 44945</strain>
    </source>
</reference>